<dbReference type="RefSeq" id="WP_005026102.1">
    <property type="nucleotide sequence ID" value="NZ_KE150238.1"/>
</dbReference>
<dbReference type="EMBL" id="ADCP02000001">
    <property type="protein sequence ID" value="EFV45012.1"/>
    <property type="molecule type" value="Genomic_DNA"/>
</dbReference>
<feature type="domain" description="DUF1638" evidence="1">
    <location>
        <begin position="30"/>
        <end position="206"/>
    </location>
</feature>
<protein>
    <recommendedName>
        <fullName evidence="1">DUF1638 domain-containing protein</fullName>
    </recommendedName>
</protein>
<dbReference type="InterPro" id="IPR012437">
    <property type="entry name" value="DUF1638"/>
</dbReference>
<proteinExistence type="predicted"/>
<evidence type="ECO:0000259" key="1">
    <source>
        <dbReference type="Pfam" id="PF07796"/>
    </source>
</evidence>
<evidence type="ECO:0000313" key="3">
    <source>
        <dbReference type="Proteomes" id="UP000006034"/>
    </source>
</evidence>
<dbReference type="STRING" id="563192.HMPREF0179_01176"/>
<dbReference type="Proteomes" id="UP000006034">
    <property type="component" value="Unassembled WGS sequence"/>
</dbReference>
<dbReference type="HOGENOM" id="CLU_098957_0_0_7"/>
<dbReference type="AlphaFoldDB" id="E5Y4R4"/>
<keyword evidence="3" id="KW-1185">Reference proteome</keyword>
<dbReference type="eggNOG" id="COG0145">
    <property type="taxonomic scope" value="Bacteria"/>
</dbReference>
<organism evidence="2 3">
    <name type="scientific">Bilophila wadsworthia (strain 3_1_6)</name>
    <dbReference type="NCBI Taxonomy" id="563192"/>
    <lineage>
        <taxon>Bacteria</taxon>
        <taxon>Pseudomonadati</taxon>
        <taxon>Thermodesulfobacteriota</taxon>
        <taxon>Desulfovibrionia</taxon>
        <taxon>Desulfovibrionales</taxon>
        <taxon>Desulfovibrionaceae</taxon>
        <taxon>Bilophila</taxon>
    </lineage>
</organism>
<accession>E5Y4R4</accession>
<name>E5Y4R4_BILW3</name>
<evidence type="ECO:0000313" key="2">
    <source>
        <dbReference type="EMBL" id="EFV45012.1"/>
    </source>
</evidence>
<reference evidence="2 3" key="1">
    <citation type="submission" date="2010-10" db="EMBL/GenBank/DDBJ databases">
        <authorList>
            <consortium name="The Broad Institute Genome Sequencing Platform"/>
            <person name="Ward D."/>
            <person name="Earl A."/>
            <person name="Feldgarden M."/>
            <person name="Young S.K."/>
            <person name="Gargeya S."/>
            <person name="Zeng Q."/>
            <person name="Alvarado L."/>
            <person name="Berlin A."/>
            <person name="Bochicchio J."/>
            <person name="Chapman S.B."/>
            <person name="Chen Z."/>
            <person name="Freedman E."/>
            <person name="Gellesch M."/>
            <person name="Goldberg J."/>
            <person name="Griggs A."/>
            <person name="Gujja S."/>
            <person name="Heilman E."/>
            <person name="Heiman D."/>
            <person name="Howarth C."/>
            <person name="Mehta T."/>
            <person name="Neiman D."/>
            <person name="Pearson M."/>
            <person name="Roberts A."/>
            <person name="Saif S."/>
            <person name="Shea T."/>
            <person name="Shenoy N."/>
            <person name="Sisk P."/>
            <person name="Stolte C."/>
            <person name="Sykes S."/>
            <person name="White J."/>
            <person name="Yandava C."/>
            <person name="Allen-Vercoe E."/>
            <person name="Sibley C."/>
            <person name="Ambrose C.E."/>
            <person name="Strauss J."/>
            <person name="Daigneault M."/>
            <person name="Haas B."/>
            <person name="Nusbaum C."/>
            <person name="Birren B."/>
        </authorList>
    </citation>
    <scope>NUCLEOTIDE SEQUENCE [LARGE SCALE GENOMIC DNA]</scope>
    <source>
        <strain evidence="2 3">3_1_6</strain>
    </source>
</reference>
<dbReference type="Pfam" id="PF07796">
    <property type="entry name" value="DUF1638"/>
    <property type="match status" value="1"/>
</dbReference>
<dbReference type="GeneID" id="78086312"/>
<gene>
    <name evidence="2" type="ORF">HMPREF0179_01176</name>
</gene>
<comment type="caution">
    <text evidence="2">The sequence shown here is derived from an EMBL/GenBank/DDBJ whole genome shotgun (WGS) entry which is preliminary data.</text>
</comment>
<dbReference type="OrthoDB" id="9787351at2"/>
<reference evidence="2 3" key="2">
    <citation type="submission" date="2013-04" db="EMBL/GenBank/DDBJ databases">
        <title>The Genome Sequence of Bilophila wadsworthia 3_1_6.</title>
        <authorList>
            <consortium name="The Broad Institute Genomics Platform"/>
            <person name="Earl A."/>
            <person name="Ward D."/>
            <person name="Feldgarden M."/>
            <person name="Gevers D."/>
            <person name="Sibley C."/>
            <person name="Strauss J."/>
            <person name="Allen-Vercoe E."/>
            <person name="Walker B."/>
            <person name="Young S."/>
            <person name="Zeng Q."/>
            <person name="Gargeya S."/>
            <person name="Fitzgerald M."/>
            <person name="Haas B."/>
            <person name="Abouelleil A."/>
            <person name="Allen A.W."/>
            <person name="Alvarado L."/>
            <person name="Arachchi H.M."/>
            <person name="Berlin A.M."/>
            <person name="Chapman S.B."/>
            <person name="Gainer-Dewar J."/>
            <person name="Goldberg J."/>
            <person name="Griggs A."/>
            <person name="Gujja S."/>
            <person name="Hansen M."/>
            <person name="Howarth C."/>
            <person name="Imamovic A."/>
            <person name="Ireland A."/>
            <person name="Larimer J."/>
            <person name="McCowan C."/>
            <person name="Murphy C."/>
            <person name="Pearson M."/>
            <person name="Poon T.W."/>
            <person name="Priest M."/>
            <person name="Roberts A."/>
            <person name="Saif S."/>
            <person name="Shea T."/>
            <person name="Sisk P."/>
            <person name="Sykes S."/>
            <person name="Wortman J."/>
            <person name="Nusbaum C."/>
            <person name="Birren B."/>
        </authorList>
    </citation>
    <scope>NUCLEOTIDE SEQUENCE [LARGE SCALE GENOMIC DNA]</scope>
    <source>
        <strain evidence="2 3">3_1_6</strain>
    </source>
</reference>
<sequence>MKTLLIACEVLRPELEVLASDMRNPPPMNFLEQRLHDYPEKLRSAFQGLVDAFEQENDGPLAVLCGYGLCGRGLSGVHASRATLVFPKLHDCIPLLLGLDQKGANASSREGATYWISPGWLKYFLVPFHLESYRRFSVYEKKFGAAKAARMMKAENALLDNYKNACHIRWPEMGDAYVDEARKVAEATLLPYSEIWGSSAYLAELLHGGQSGERFLHLVPGQTIDMDVEGTICAVACPA</sequence>